<dbReference type="AlphaFoldDB" id="A0AAW8EPL7"/>
<dbReference type="GO" id="GO:0005886">
    <property type="term" value="C:plasma membrane"/>
    <property type="evidence" value="ECO:0007669"/>
    <property type="project" value="UniProtKB-SubCell"/>
</dbReference>
<dbReference type="InterPro" id="IPR010131">
    <property type="entry name" value="MdtP/NodT-like"/>
</dbReference>
<dbReference type="RefSeq" id="WP_307596956.1">
    <property type="nucleotide sequence ID" value="NZ_JAUSRV010000020.1"/>
</dbReference>
<keyword evidence="2" id="KW-1134">Transmembrane beta strand</keyword>
<dbReference type="SUPFAM" id="SSF56954">
    <property type="entry name" value="Outer membrane efflux proteins (OEP)"/>
    <property type="match status" value="1"/>
</dbReference>
<organism evidence="4 5">
    <name type="scientific">Variovorax paradoxus</name>
    <dbReference type="NCBI Taxonomy" id="34073"/>
    <lineage>
        <taxon>Bacteria</taxon>
        <taxon>Pseudomonadati</taxon>
        <taxon>Pseudomonadota</taxon>
        <taxon>Betaproteobacteria</taxon>
        <taxon>Burkholderiales</taxon>
        <taxon>Comamonadaceae</taxon>
        <taxon>Variovorax</taxon>
    </lineage>
</organism>
<dbReference type="InterPro" id="IPR003423">
    <property type="entry name" value="OMP_efflux"/>
</dbReference>
<gene>
    <name evidence="4" type="ORF">J2W39_006209</name>
</gene>
<dbReference type="NCBIfam" id="TIGR01845">
    <property type="entry name" value="outer_NodT"/>
    <property type="match status" value="1"/>
</dbReference>
<accession>A0AAW8EPL7</accession>
<reference evidence="4" key="1">
    <citation type="submission" date="2023-07" db="EMBL/GenBank/DDBJ databases">
        <title>Sorghum-associated microbial communities from plants grown in Nebraska, USA.</title>
        <authorList>
            <person name="Schachtman D."/>
        </authorList>
    </citation>
    <scope>NUCLEOTIDE SEQUENCE</scope>
    <source>
        <strain evidence="4">DS3315</strain>
    </source>
</reference>
<keyword evidence="2" id="KW-0812">Transmembrane</keyword>
<evidence type="ECO:0000313" key="4">
    <source>
        <dbReference type="EMBL" id="MDP9974925.1"/>
    </source>
</evidence>
<protein>
    <submittedName>
        <fullName evidence="4">NodT family efflux transporter outer membrane factor (OMF) lipoprotein</fullName>
    </submittedName>
</protein>
<keyword evidence="2 4" id="KW-0449">Lipoprotein</keyword>
<dbReference type="GO" id="GO:0015562">
    <property type="term" value="F:efflux transmembrane transporter activity"/>
    <property type="evidence" value="ECO:0007669"/>
    <property type="project" value="InterPro"/>
</dbReference>
<dbReference type="PANTHER" id="PTHR30203">
    <property type="entry name" value="OUTER MEMBRANE CATION EFFLUX PROTEIN"/>
    <property type="match status" value="1"/>
</dbReference>
<keyword evidence="2" id="KW-0472">Membrane</keyword>
<dbReference type="Gene3D" id="1.20.1600.10">
    <property type="entry name" value="Outer membrane efflux proteins (OEP)"/>
    <property type="match status" value="1"/>
</dbReference>
<comment type="similarity">
    <text evidence="1 2">Belongs to the outer membrane factor (OMF) (TC 1.B.17) family.</text>
</comment>
<feature type="region of interest" description="Disordered" evidence="3">
    <location>
        <begin position="99"/>
        <end position="122"/>
    </location>
</feature>
<comment type="caution">
    <text evidence="4">The sequence shown here is derived from an EMBL/GenBank/DDBJ whole genome shotgun (WGS) entry which is preliminary data.</text>
</comment>
<comment type="subcellular location">
    <subcellularLocation>
        <location evidence="2">Cell membrane</location>
        <topology evidence="2">Lipid-anchor</topology>
    </subcellularLocation>
</comment>
<dbReference type="Pfam" id="PF02321">
    <property type="entry name" value="OEP"/>
    <property type="match status" value="2"/>
</dbReference>
<proteinExistence type="inferred from homology"/>
<evidence type="ECO:0000313" key="5">
    <source>
        <dbReference type="Proteomes" id="UP001224845"/>
    </source>
</evidence>
<sequence length="469" mass="50828">MVLRLVPTVLLAIGLLGCATGKHLAMPDLLLPAVYSAAGSSGFLSAAEPDTWWTSYGDAQLQLLVERALEGGTDARLALARLDEARAVRAQALTAYDPQGRVQASAERTQSRSLGDDPSPPVAQARNLALPISWEIDLFGRRSAARDAADADLAAARFAYEASRSSLAAQVAQTLFEARGLTVQLEDARANERIQGELLELIERRFERGLAAGSDADRVGAELARSRAQRMALEADLYAARRALLVLTGRGLLPVDDLQLGDTLEEPPAMPDAVPGDLLRRRPDVREARARIDSASASVRLAELDFFPTLTLHPSLGLSQQRGSINTSLSFWTLGLGLDIPVLDRPRLRAALDLQGARVDQALIRYETAVQTAFAETDRAFVRLRAAQQRVEILNAGEVRARRAFDATHIRYRRGLGDLQTLLDAEAAWRATRSALTTARLDRLLQSVQTFKALGGGWSPSTSPSRSSS</sequence>
<evidence type="ECO:0000256" key="1">
    <source>
        <dbReference type="ARBA" id="ARBA00007613"/>
    </source>
</evidence>
<keyword evidence="2" id="KW-0564">Palmitate</keyword>
<name>A0AAW8EPL7_VARPD</name>
<dbReference type="Gene3D" id="2.20.200.10">
    <property type="entry name" value="Outer membrane efflux proteins (OEP)"/>
    <property type="match status" value="1"/>
</dbReference>
<dbReference type="PROSITE" id="PS51257">
    <property type="entry name" value="PROKAR_LIPOPROTEIN"/>
    <property type="match status" value="1"/>
</dbReference>
<evidence type="ECO:0000256" key="3">
    <source>
        <dbReference type="SAM" id="MobiDB-lite"/>
    </source>
</evidence>
<evidence type="ECO:0000256" key="2">
    <source>
        <dbReference type="RuleBase" id="RU362097"/>
    </source>
</evidence>
<dbReference type="EMBL" id="JAUSRV010000020">
    <property type="protein sequence ID" value="MDP9974925.1"/>
    <property type="molecule type" value="Genomic_DNA"/>
</dbReference>
<dbReference type="Proteomes" id="UP001224845">
    <property type="component" value="Unassembled WGS sequence"/>
</dbReference>